<dbReference type="SUPFAM" id="SSF57850">
    <property type="entry name" value="RING/U-box"/>
    <property type="match status" value="1"/>
</dbReference>
<keyword evidence="4" id="KW-1185">Reference proteome</keyword>
<dbReference type="Proteomes" id="UP000799291">
    <property type="component" value="Unassembled WGS sequence"/>
</dbReference>
<dbReference type="GO" id="GO:0008270">
    <property type="term" value="F:zinc ion binding"/>
    <property type="evidence" value="ECO:0007669"/>
    <property type="project" value="UniProtKB-KW"/>
</dbReference>
<dbReference type="EMBL" id="MU005611">
    <property type="protein sequence ID" value="KAF2678600.1"/>
    <property type="molecule type" value="Genomic_DNA"/>
</dbReference>
<evidence type="ECO:0000313" key="4">
    <source>
        <dbReference type="Proteomes" id="UP000799291"/>
    </source>
</evidence>
<gene>
    <name evidence="3" type="ORF">K458DRAFT_423041</name>
</gene>
<dbReference type="AlphaFoldDB" id="A0A6G1IKT4"/>
<reference evidence="3" key="1">
    <citation type="journal article" date="2020" name="Stud. Mycol.">
        <title>101 Dothideomycetes genomes: a test case for predicting lifestyles and emergence of pathogens.</title>
        <authorList>
            <person name="Haridas S."/>
            <person name="Albert R."/>
            <person name="Binder M."/>
            <person name="Bloem J."/>
            <person name="Labutti K."/>
            <person name="Salamov A."/>
            <person name="Andreopoulos B."/>
            <person name="Baker S."/>
            <person name="Barry K."/>
            <person name="Bills G."/>
            <person name="Bluhm B."/>
            <person name="Cannon C."/>
            <person name="Castanera R."/>
            <person name="Culley D."/>
            <person name="Daum C."/>
            <person name="Ezra D."/>
            <person name="Gonzalez J."/>
            <person name="Henrissat B."/>
            <person name="Kuo A."/>
            <person name="Liang C."/>
            <person name="Lipzen A."/>
            <person name="Lutzoni F."/>
            <person name="Magnuson J."/>
            <person name="Mondo S."/>
            <person name="Nolan M."/>
            <person name="Ohm R."/>
            <person name="Pangilinan J."/>
            <person name="Park H.-J."/>
            <person name="Ramirez L."/>
            <person name="Alfaro M."/>
            <person name="Sun H."/>
            <person name="Tritt A."/>
            <person name="Yoshinaga Y."/>
            <person name="Zwiers L.-H."/>
            <person name="Turgeon B."/>
            <person name="Goodwin S."/>
            <person name="Spatafora J."/>
            <person name="Crous P."/>
            <person name="Grigoriev I."/>
        </authorList>
    </citation>
    <scope>NUCLEOTIDE SEQUENCE</scope>
    <source>
        <strain evidence="3">CBS 122367</strain>
    </source>
</reference>
<protein>
    <recommendedName>
        <fullName evidence="2">RING-type domain-containing protein</fullName>
    </recommendedName>
</protein>
<sequence length="377" mass="41620">MSQHDIQDHSTHGIKEIPVTHSHTQYFITPRLRSSHPTMTSIASIHTSLPHLCPNLCATISQIYSQPHDAGWLLGCISNIAFCFIEALFHSKSLSHHQTSTKLQDGLDTLNAHAYQYLQDVRPIQLPFAGQYNTLIDLDELVALVRRIYIRWVIARLVGTAAPSIRVDTDAQIEKVDTLFGKTLYTAMIERLYGGGTEHDDCREFEVGWLEGKSRHANVFGLWLDLIPFACDCGDDDNADLTGGGSAVPPEEDIDVAPFTATSTTHPRPGPVPVQYQLDDTATELRPTGPPISPHHYSFPLLLTIPSSLDGDCGICLEALSLGQKGLELGLPVLARCEARHAFHNGCLGKWVNGSAMKNSNRCPLDREVICEARERE</sequence>
<dbReference type="PROSITE" id="PS50089">
    <property type="entry name" value="ZF_RING_2"/>
    <property type="match status" value="1"/>
</dbReference>
<keyword evidence="1" id="KW-0863">Zinc-finger</keyword>
<name>A0A6G1IKT4_9PLEO</name>
<organism evidence="3 4">
    <name type="scientific">Lentithecium fluviatile CBS 122367</name>
    <dbReference type="NCBI Taxonomy" id="1168545"/>
    <lineage>
        <taxon>Eukaryota</taxon>
        <taxon>Fungi</taxon>
        <taxon>Dikarya</taxon>
        <taxon>Ascomycota</taxon>
        <taxon>Pezizomycotina</taxon>
        <taxon>Dothideomycetes</taxon>
        <taxon>Pleosporomycetidae</taxon>
        <taxon>Pleosporales</taxon>
        <taxon>Massarineae</taxon>
        <taxon>Lentitheciaceae</taxon>
        <taxon>Lentithecium</taxon>
    </lineage>
</organism>
<evidence type="ECO:0000313" key="3">
    <source>
        <dbReference type="EMBL" id="KAF2678600.1"/>
    </source>
</evidence>
<dbReference type="InterPro" id="IPR001841">
    <property type="entry name" value="Znf_RING"/>
</dbReference>
<proteinExistence type="predicted"/>
<keyword evidence="1" id="KW-0862">Zinc</keyword>
<evidence type="ECO:0000259" key="2">
    <source>
        <dbReference type="PROSITE" id="PS50089"/>
    </source>
</evidence>
<accession>A0A6G1IKT4</accession>
<dbReference type="InterPro" id="IPR013083">
    <property type="entry name" value="Znf_RING/FYVE/PHD"/>
</dbReference>
<keyword evidence="1" id="KW-0479">Metal-binding</keyword>
<dbReference type="OrthoDB" id="3797411at2759"/>
<feature type="domain" description="RING-type" evidence="2">
    <location>
        <begin position="313"/>
        <end position="367"/>
    </location>
</feature>
<evidence type="ECO:0000256" key="1">
    <source>
        <dbReference type="PROSITE-ProRule" id="PRU00175"/>
    </source>
</evidence>
<dbReference type="Gene3D" id="3.30.40.10">
    <property type="entry name" value="Zinc/RING finger domain, C3HC4 (zinc finger)"/>
    <property type="match status" value="1"/>
</dbReference>